<dbReference type="PIRSF" id="PIRSF001553">
    <property type="entry name" value="SucCS_alpha"/>
    <property type="match status" value="1"/>
</dbReference>
<dbReference type="PANTHER" id="PTHR11117:SF2">
    <property type="entry name" value="SUCCINATE--COA LIGASE [ADP_GDP-FORMING] SUBUNIT ALPHA, MITOCHONDRIAL"/>
    <property type="match status" value="1"/>
</dbReference>
<evidence type="ECO:0000259" key="5">
    <source>
        <dbReference type="SMART" id="SM00881"/>
    </source>
</evidence>
<evidence type="ECO:0000256" key="3">
    <source>
        <dbReference type="PIRSR" id="PIRSR001553-1"/>
    </source>
</evidence>
<name>A0A3P3XEX8_9SPIR</name>
<gene>
    <name evidence="6" type="primary">sucD</name>
    <name evidence="6" type="ORF">SPIROBIBN47_10031</name>
</gene>
<dbReference type="PANTHER" id="PTHR11117">
    <property type="entry name" value="SUCCINYL-COA LIGASE SUBUNIT ALPHA"/>
    <property type="match status" value="1"/>
</dbReference>
<dbReference type="InterPro" id="IPR005810">
    <property type="entry name" value="CoA_lig_alpha"/>
</dbReference>
<dbReference type="SUPFAM" id="SSF52210">
    <property type="entry name" value="Succinyl-CoA synthetase domains"/>
    <property type="match status" value="1"/>
</dbReference>
<protein>
    <submittedName>
        <fullName evidence="6">Succinyl-CoA synthetase, NAD(P)-binding, alpha subunit</fullName>
        <ecNumber evidence="6">6.2.1.5</ecNumber>
    </submittedName>
</protein>
<dbReference type="GO" id="GO:0004776">
    <property type="term" value="F:succinate-CoA ligase (GDP-forming) activity"/>
    <property type="evidence" value="ECO:0007669"/>
    <property type="project" value="TreeGrafter"/>
</dbReference>
<proteinExistence type="predicted"/>
<dbReference type="InterPro" id="IPR005811">
    <property type="entry name" value="SUCC_ACL_C"/>
</dbReference>
<reference evidence="6" key="1">
    <citation type="submission" date="2017-02" db="EMBL/GenBank/DDBJ databases">
        <authorList>
            <person name="Regsiter A."/>
            <person name="William W."/>
        </authorList>
    </citation>
    <scope>NUCLEOTIDE SEQUENCE</scope>
    <source>
        <strain evidence="6">Bib</strain>
    </source>
</reference>
<dbReference type="AlphaFoldDB" id="A0A3P3XEX8"/>
<dbReference type="Pfam" id="PF00549">
    <property type="entry name" value="Ligase_CoA"/>
    <property type="match status" value="1"/>
</dbReference>
<dbReference type="SMART" id="SM00881">
    <property type="entry name" value="CoA_binding"/>
    <property type="match status" value="1"/>
</dbReference>
<organism evidence="6">
    <name type="scientific">uncultured spirochete</name>
    <dbReference type="NCBI Taxonomy" id="156406"/>
    <lineage>
        <taxon>Bacteria</taxon>
        <taxon>Pseudomonadati</taxon>
        <taxon>Spirochaetota</taxon>
        <taxon>Spirochaetia</taxon>
        <taxon>Spirochaetales</taxon>
        <taxon>environmental samples</taxon>
    </lineage>
</organism>
<feature type="region of interest" description="Disordered" evidence="4">
    <location>
        <begin position="313"/>
        <end position="341"/>
    </location>
</feature>
<dbReference type="EMBL" id="FWDM01000001">
    <property type="protein sequence ID" value="SLM09736.1"/>
    <property type="molecule type" value="Genomic_DNA"/>
</dbReference>
<evidence type="ECO:0000256" key="1">
    <source>
        <dbReference type="ARBA" id="ARBA00022598"/>
    </source>
</evidence>
<dbReference type="InterPro" id="IPR017440">
    <property type="entry name" value="Cit_synth/succinyl-CoA_lig_AS"/>
</dbReference>
<feature type="active site" description="Tele-phosphohistidine intermediate" evidence="3">
    <location>
        <position position="267"/>
    </location>
</feature>
<dbReference type="PROSITE" id="PS00399">
    <property type="entry name" value="SUCCINYL_COA_LIG_2"/>
    <property type="match status" value="1"/>
</dbReference>
<dbReference type="PRINTS" id="PR01798">
    <property type="entry name" value="SCOASYNTHASE"/>
</dbReference>
<dbReference type="SUPFAM" id="SSF51735">
    <property type="entry name" value="NAD(P)-binding Rossmann-fold domains"/>
    <property type="match status" value="1"/>
</dbReference>
<dbReference type="InterPro" id="IPR003781">
    <property type="entry name" value="CoA-bd"/>
</dbReference>
<dbReference type="GO" id="GO:0000166">
    <property type="term" value="F:nucleotide binding"/>
    <property type="evidence" value="ECO:0007669"/>
    <property type="project" value="UniProtKB-KW"/>
</dbReference>
<evidence type="ECO:0000256" key="4">
    <source>
        <dbReference type="SAM" id="MobiDB-lite"/>
    </source>
</evidence>
<dbReference type="Pfam" id="PF02629">
    <property type="entry name" value="CoA_binding"/>
    <property type="match status" value="1"/>
</dbReference>
<dbReference type="Gene3D" id="3.40.50.720">
    <property type="entry name" value="NAD(P)-binding Rossmann-like Domain"/>
    <property type="match status" value="1"/>
</dbReference>
<evidence type="ECO:0000313" key="6">
    <source>
        <dbReference type="EMBL" id="SLM09736.1"/>
    </source>
</evidence>
<dbReference type="GO" id="GO:0006099">
    <property type="term" value="P:tricarboxylic acid cycle"/>
    <property type="evidence" value="ECO:0007669"/>
    <property type="project" value="UniProtKB-UniPathway"/>
</dbReference>
<accession>A0A3P3XEX8</accession>
<keyword evidence="1 6" id="KW-0436">Ligase</keyword>
<dbReference type="EC" id="6.2.1.5" evidence="6"/>
<evidence type="ECO:0000256" key="2">
    <source>
        <dbReference type="ARBA" id="ARBA00022741"/>
    </source>
</evidence>
<feature type="domain" description="CoA-binding" evidence="5">
    <location>
        <begin position="4"/>
        <end position="116"/>
    </location>
</feature>
<keyword evidence="2" id="KW-0547">Nucleotide-binding</keyword>
<dbReference type="InterPro" id="IPR036291">
    <property type="entry name" value="NAD(P)-bd_dom_sf"/>
</dbReference>
<dbReference type="InterPro" id="IPR016102">
    <property type="entry name" value="Succinyl-CoA_synth-like"/>
</dbReference>
<sequence>MSILVDQSTRTIVMGATGSEGTFWTEHMVNLGTHIIAAVTPGKEGEHVGDIPVYHSVHRALDASALGSRSAAGAPADTYAPADAAMLFVPPHFTKDAVFECLDAGIKLIVIVADGIPLHDALQIRAASRTEGALVVGGNTSGIISPGKAMLGMFPYWIERVYKPGRIGVMTRSGSLTNEVTAMVVRAGFGVSTLVGVGGDPVPGTRFAEILARFQEDSETDAVVMIGELGGTMEEEAAEMIASGAFSKPLIAFIGGRHAPKDKRMGHAGAIISGGKGSALDKMRALEEAGALTAERASQVGILLAETLKSRGQAVTSAKSARSPLSADSAPGASTRGSHNE</sequence>
<dbReference type="GO" id="GO:0009361">
    <property type="term" value="C:succinate-CoA ligase complex (ADP-forming)"/>
    <property type="evidence" value="ECO:0007669"/>
    <property type="project" value="TreeGrafter"/>
</dbReference>
<dbReference type="UniPathway" id="UPA00223">
    <property type="reaction ID" value="UER00999"/>
</dbReference>
<dbReference type="GO" id="GO:0004775">
    <property type="term" value="F:succinate-CoA ligase (ADP-forming) activity"/>
    <property type="evidence" value="ECO:0007669"/>
    <property type="project" value="UniProtKB-EC"/>
</dbReference>
<dbReference type="Gene3D" id="3.40.50.261">
    <property type="entry name" value="Succinyl-CoA synthetase domains"/>
    <property type="match status" value="1"/>
</dbReference>